<evidence type="ECO:0000313" key="4">
    <source>
        <dbReference type="Proteomes" id="UP000008942"/>
    </source>
</evidence>
<keyword evidence="2" id="KW-0472">Membrane</keyword>
<organism evidence="3 4">
    <name type="scientific">Bartonella elizabethae Re6043vi</name>
    <dbReference type="NCBI Taxonomy" id="1094554"/>
    <lineage>
        <taxon>Bacteria</taxon>
        <taxon>Pseudomonadati</taxon>
        <taxon>Pseudomonadota</taxon>
        <taxon>Alphaproteobacteria</taxon>
        <taxon>Hyphomicrobiales</taxon>
        <taxon>Bartonellaceae</taxon>
        <taxon>Bartonella</taxon>
    </lineage>
</organism>
<reference evidence="3 4" key="1">
    <citation type="submission" date="2012-03" db="EMBL/GenBank/DDBJ databases">
        <title>The Genome Sequence of Bartonella elizabethae Re6043vi.</title>
        <authorList>
            <consortium name="The Broad Institute Genome Sequencing Platform"/>
            <consortium name="The Broad Institute Genome Sequencing Center for Infectious Disease"/>
            <person name="Feldgarden M."/>
            <person name="Kirby J."/>
            <person name="Kosoy M."/>
            <person name="Birtles R."/>
            <person name="Probert W.S."/>
            <person name="Chiaraviglio L."/>
            <person name="Young S.K."/>
            <person name="Zeng Q."/>
            <person name="Gargeya S."/>
            <person name="Fitzgerald M."/>
            <person name="Haas B."/>
            <person name="Abouelleil A."/>
            <person name="Alvarado L."/>
            <person name="Arachchi H.M."/>
            <person name="Berlin A."/>
            <person name="Chapman S.B."/>
            <person name="Gearin G."/>
            <person name="Goldberg J."/>
            <person name="Griggs A."/>
            <person name="Gujja S."/>
            <person name="Hansen M."/>
            <person name="Heiman D."/>
            <person name="Howarth C."/>
            <person name="Larimer J."/>
            <person name="Lui A."/>
            <person name="MacDonald P.J.P."/>
            <person name="McCowen C."/>
            <person name="Montmayeur A."/>
            <person name="Murphy C."/>
            <person name="Neiman D."/>
            <person name="Pearson M."/>
            <person name="Priest M."/>
            <person name="Roberts A."/>
            <person name="Saif S."/>
            <person name="Shea T."/>
            <person name="Sisk P."/>
            <person name="Stolte C."/>
            <person name="Sykes S."/>
            <person name="Wortman J."/>
            <person name="Nusbaum C."/>
            <person name="Birren B."/>
        </authorList>
    </citation>
    <scope>NUCLEOTIDE SEQUENCE [LARGE SCALE GENOMIC DNA]</scope>
    <source>
        <strain evidence="3 4">Re6043vi</strain>
    </source>
</reference>
<sequence>MFVVMKQLLSLGLPLAVGFISQMMISFTDVVLVAYLGVQALSGTMLALSMFSFVMLLGLGIITAVAPKLAESFRRQDRDALKAWFDQGIWLSLLIGMMSAIILFSTRNILCLLGQDEAIAHIAQEYNRGAAIGVVFFYLYVNDRGLLSAIGHPKLLTFVMLAAIPMNFLISWLLIFGIGPASGLGVFGAGIASSLIRILIVIATAIILACNSTFSSFHFNYLRPKLEISRIIQLLFIGLPIGIRILIAEGFPSVIAFMITAFGVEALAAHTIGMRLDMLISVVALGISSAAATIAAWYRADGNNIVLKQLRMSVTVFAVAYVLFLSGVVYLSYEFILTTIFDIAEESVIVFSWKLLPFILLSFTFGTLGSMLNGILVGLLDTFWSTIVIIISYWGIGLFGGALMAHFFEYGFIGYWLGMIGASLIVSLFNYMRVGYLIKRNPIFEAG</sequence>
<dbReference type="Pfam" id="PF01554">
    <property type="entry name" value="MatE"/>
    <property type="match status" value="2"/>
</dbReference>
<feature type="transmembrane region" description="Helical" evidence="2">
    <location>
        <begin position="310"/>
        <end position="333"/>
    </location>
</feature>
<accession>A0ABP2QPM6</accession>
<keyword evidence="2" id="KW-1133">Transmembrane helix</keyword>
<feature type="transmembrane region" description="Helical" evidence="2">
    <location>
        <begin position="155"/>
        <end position="178"/>
    </location>
</feature>
<comment type="caution">
    <text evidence="3">The sequence shown here is derived from an EMBL/GenBank/DDBJ whole genome shotgun (WGS) entry which is preliminary data.</text>
</comment>
<dbReference type="InterPro" id="IPR002528">
    <property type="entry name" value="MATE_fam"/>
</dbReference>
<feature type="transmembrane region" description="Helical" evidence="2">
    <location>
        <begin position="231"/>
        <end position="259"/>
    </location>
</feature>
<gene>
    <name evidence="3" type="ORF">MCU_00818</name>
</gene>
<feature type="transmembrane region" description="Helical" evidence="2">
    <location>
        <begin position="88"/>
        <end position="106"/>
    </location>
</feature>
<evidence type="ECO:0000313" key="3">
    <source>
        <dbReference type="EMBL" id="EJF84150.1"/>
    </source>
</evidence>
<keyword evidence="4" id="KW-1185">Reference proteome</keyword>
<dbReference type="InterPro" id="IPR050222">
    <property type="entry name" value="MATE_MdtK"/>
</dbReference>
<dbReference type="EMBL" id="AILW01000003">
    <property type="protein sequence ID" value="EJF84150.1"/>
    <property type="molecule type" value="Genomic_DNA"/>
</dbReference>
<keyword evidence="2" id="KW-0812">Transmembrane</keyword>
<feature type="transmembrane region" description="Helical" evidence="2">
    <location>
        <begin position="413"/>
        <end position="432"/>
    </location>
</feature>
<evidence type="ECO:0000256" key="2">
    <source>
        <dbReference type="SAM" id="Phobius"/>
    </source>
</evidence>
<feature type="transmembrane region" description="Helical" evidence="2">
    <location>
        <begin position="184"/>
        <end position="210"/>
    </location>
</feature>
<dbReference type="RefSeq" id="WP_005773999.1">
    <property type="nucleotide sequence ID" value="NZ_JH725139.1"/>
</dbReference>
<protein>
    <submittedName>
        <fullName evidence="3">MATE efflux family protein</fullName>
    </submittedName>
</protein>
<keyword evidence="1" id="KW-0813">Transport</keyword>
<dbReference type="PANTHER" id="PTHR43298">
    <property type="entry name" value="MULTIDRUG RESISTANCE PROTEIN NORM-RELATED"/>
    <property type="match status" value="1"/>
</dbReference>
<dbReference type="NCBIfam" id="TIGR00797">
    <property type="entry name" value="matE"/>
    <property type="match status" value="1"/>
</dbReference>
<feature type="transmembrane region" description="Helical" evidence="2">
    <location>
        <begin position="44"/>
        <end position="67"/>
    </location>
</feature>
<evidence type="ECO:0000256" key="1">
    <source>
        <dbReference type="ARBA" id="ARBA00022448"/>
    </source>
</evidence>
<feature type="transmembrane region" description="Helical" evidence="2">
    <location>
        <begin position="126"/>
        <end position="143"/>
    </location>
</feature>
<name>A0ABP2QPM6_BAREL</name>
<feature type="transmembrane region" description="Helical" evidence="2">
    <location>
        <begin position="387"/>
        <end position="407"/>
    </location>
</feature>
<feature type="transmembrane region" description="Helical" evidence="2">
    <location>
        <begin position="353"/>
        <end position="380"/>
    </location>
</feature>
<feature type="transmembrane region" description="Helical" evidence="2">
    <location>
        <begin position="279"/>
        <end position="298"/>
    </location>
</feature>
<dbReference type="Proteomes" id="UP000008942">
    <property type="component" value="Unassembled WGS sequence"/>
</dbReference>
<proteinExistence type="predicted"/>
<dbReference type="PANTHER" id="PTHR43298:SF2">
    <property type="entry name" value="FMN_FAD EXPORTER YEEO-RELATED"/>
    <property type="match status" value="1"/>
</dbReference>